<feature type="compositionally biased region" description="Low complexity" evidence="5">
    <location>
        <begin position="856"/>
        <end position="867"/>
    </location>
</feature>
<feature type="repeat" description="WD" evidence="4">
    <location>
        <begin position="346"/>
        <end position="385"/>
    </location>
</feature>
<feature type="region of interest" description="Disordered" evidence="5">
    <location>
        <begin position="208"/>
        <end position="281"/>
    </location>
</feature>
<comment type="caution">
    <text evidence="7">The sequence shown here is derived from an EMBL/GenBank/DDBJ whole genome shotgun (WGS) entry which is preliminary data.</text>
</comment>
<dbReference type="PANTHER" id="PTHR14604:SF4">
    <property type="entry name" value="F-BOX DOMAIN-CONTAINING PROTEIN"/>
    <property type="match status" value="1"/>
</dbReference>
<dbReference type="Gene3D" id="2.130.10.10">
    <property type="entry name" value="YVTN repeat-like/Quinoprotein amine dehydrogenase"/>
    <property type="match status" value="2"/>
</dbReference>
<feature type="region of interest" description="Disordered" evidence="5">
    <location>
        <begin position="734"/>
        <end position="779"/>
    </location>
</feature>
<dbReference type="SMART" id="SM00320">
    <property type="entry name" value="WD40"/>
    <property type="match status" value="7"/>
</dbReference>
<dbReference type="InterPro" id="IPR036047">
    <property type="entry name" value="F-box-like_dom_sf"/>
</dbReference>
<name>A0AAN6X8S4_9PEZI</name>
<keyword evidence="3" id="KW-0677">Repeat</keyword>
<dbReference type="PROSITE" id="PS00678">
    <property type="entry name" value="WD_REPEATS_1"/>
    <property type="match status" value="1"/>
</dbReference>
<dbReference type="AlphaFoldDB" id="A0AAN6X8S4"/>
<feature type="compositionally biased region" description="Low complexity" evidence="5">
    <location>
        <begin position="244"/>
        <end position="260"/>
    </location>
</feature>
<evidence type="ECO:0000259" key="6">
    <source>
        <dbReference type="PROSITE" id="PS50181"/>
    </source>
</evidence>
<evidence type="ECO:0000256" key="1">
    <source>
        <dbReference type="ARBA" id="ARBA00007968"/>
    </source>
</evidence>
<feature type="repeat" description="WD" evidence="4">
    <location>
        <begin position="507"/>
        <end position="546"/>
    </location>
</feature>
<dbReference type="EMBL" id="MU864033">
    <property type="protein sequence ID" value="KAK4194930.1"/>
    <property type="molecule type" value="Genomic_DNA"/>
</dbReference>
<reference evidence="7" key="1">
    <citation type="journal article" date="2023" name="Mol. Phylogenet. Evol.">
        <title>Genome-scale phylogeny and comparative genomics of the fungal order Sordariales.</title>
        <authorList>
            <person name="Hensen N."/>
            <person name="Bonometti L."/>
            <person name="Westerberg I."/>
            <person name="Brannstrom I.O."/>
            <person name="Guillou S."/>
            <person name="Cros-Aarteil S."/>
            <person name="Calhoun S."/>
            <person name="Haridas S."/>
            <person name="Kuo A."/>
            <person name="Mondo S."/>
            <person name="Pangilinan J."/>
            <person name="Riley R."/>
            <person name="LaButti K."/>
            <person name="Andreopoulos B."/>
            <person name="Lipzen A."/>
            <person name="Chen C."/>
            <person name="Yan M."/>
            <person name="Daum C."/>
            <person name="Ng V."/>
            <person name="Clum A."/>
            <person name="Steindorff A."/>
            <person name="Ohm R.A."/>
            <person name="Martin F."/>
            <person name="Silar P."/>
            <person name="Natvig D.O."/>
            <person name="Lalanne C."/>
            <person name="Gautier V."/>
            <person name="Ament-Velasquez S.L."/>
            <person name="Kruys A."/>
            <person name="Hutchinson M.I."/>
            <person name="Powell A.J."/>
            <person name="Barry K."/>
            <person name="Miller A.N."/>
            <person name="Grigoriev I.V."/>
            <person name="Debuchy R."/>
            <person name="Gladieux P."/>
            <person name="Hiltunen Thoren M."/>
            <person name="Johannesson H."/>
        </authorList>
    </citation>
    <scope>NUCLEOTIDE SEQUENCE</scope>
    <source>
        <strain evidence="7">CBS 315.58</strain>
    </source>
</reference>
<dbReference type="InterPro" id="IPR001680">
    <property type="entry name" value="WD40_rpt"/>
</dbReference>
<feature type="compositionally biased region" description="Polar residues" evidence="5">
    <location>
        <begin position="739"/>
        <end position="757"/>
    </location>
</feature>
<feature type="domain" description="F-box" evidence="6">
    <location>
        <begin position="93"/>
        <end position="139"/>
    </location>
</feature>
<dbReference type="Proteomes" id="UP001303160">
    <property type="component" value="Unassembled WGS sequence"/>
</dbReference>
<dbReference type="InterPro" id="IPR050995">
    <property type="entry name" value="WD-F-box_domain-protein"/>
</dbReference>
<dbReference type="InterPro" id="IPR019775">
    <property type="entry name" value="WD40_repeat_CS"/>
</dbReference>
<feature type="repeat" description="WD" evidence="4">
    <location>
        <begin position="386"/>
        <end position="429"/>
    </location>
</feature>
<proteinExistence type="inferred from homology"/>
<dbReference type="Pfam" id="PF00400">
    <property type="entry name" value="WD40"/>
    <property type="match status" value="5"/>
</dbReference>
<dbReference type="SMART" id="SM00256">
    <property type="entry name" value="FBOX"/>
    <property type="match status" value="1"/>
</dbReference>
<dbReference type="CDD" id="cd00200">
    <property type="entry name" value="WD40"/>
    <property type="match status" value="1"/>
</dbReference>
<reference evidence="7" key="2">
    <citation type="submission" date="2023-05" db="EMBL/GenBank/DDBJ databases">
        <authorList>
            <consortium name="Lawrence Berkeley National Laboratory"/>
            <person name="Steindorff A."/>
            <person name="Hensen N."/>
            <person name="Bonometti L."/>
            <person name="Westerberg I."/>
            <person name="Brannstrom I.O."/>
            <person name="Guillou S."/>
            <person name="Cros-Aarteil S."/>
            <person name="Calhoun S."/>
            <person name="Haridas S."/>
            <person name="Kuo A."/>
            <person name="Mondo S."/>
            <person name="Pangilinan J."/>
            <person name="Riley R."/>
            <person name="Labutti K."/>
            <person name="Andreopoulos B."/>
            <person name="Lipzen A."/>
            <person name="Chen C."/>
            <person name="Yanf M."/>
            <person name="Daum C."/>
            <person name="Ng V."/>
            <person name="Clum A."/>
            <person name="Ohm R."/>
            <person name="Martin F."/>
            <person name="Silar P."/>
            <person name="Natvig D."/>
            <person name="Lalanne C."/>
            <person name="Gautier V."/>
            <person name="Ament-Velasquez S.L."/>
            <person name="Kruys A."/>
            <person name="Hutchinson M.I."/>
            <person name="Powell A.J."/>
            <person name="Barry K."/>
            <person name="Miller A.N."/>
            <person name="Grigoriev I.V."/>
            <person name="Debuchy R."/>
            <person name="Gladieux P."/>
            <person name="Thoren M.H."/>
            <person name="Johannesson H."/>
        </authorList>
    </citation>
    <scope>NUCLEOTIDE SEQUENCE</scope>
    <source>
        <strain evidence="7">CBS 315.58</strain>
    </source>
</reference>
<dbReference type="InterPro" id="IPR020472">
    <property type="entry name" value="WD40_PAC1"/>
</dbReference>
<feature type="compositionally biased region" description="Low complexity" evidence="5">
    <location>
        <begin position="271"/>
        <end position="280"/>
    </location>
</feature>
<feature type="region of interest" description="Disordered" evidence="5">
    <location>
        <begin position="634"/>
        <end position="655"/>
    </location>
</feature>
<dbReference type="InterPro" id="IPR015943">
    <property type="entry name" value="WD40/YVTN_repeat-like_dom_sf"/>
</dbReference>
<dbReference type="PRINTS" id="PR00320">
    <property type="entry name" value="GPROTEINBRPT"/>
</dbReference>
<dbReference type="InterPro" id="IPR001810">
    <property type="entry name" value="F-box_dom"/>
</dbReference>
<dbReference type="Gene3D" id="1.20.1280.50">
    <property type="match status" value="1"/>
</dbReference>
<feature type="repeat" description="WD" evidence="4">
    <location>
        <begin position="547"/>
        <end position="586"/>
    </location>
</feature>
<gene>
    <name evidence="7" type="ORF">QBC40DRAFT_289910</name>
</gene>
<evidence type="ECO:0000313" key="8">
    <source>
        <dbReference type="Proteomes" id="UP001303160"/>
    </source>
</evidence>
<evidence type="ECO:0000256" key="4">
    <source>
        <dbReference type="PROSITE-ProRule" id="PRU00221"/>
    </source>
</evidence>
<keyword evidence="8" id="KW-1185">Reference proteome</keyword>
<dbReference type="PROSITE" id="PS50294">
    <property type="entry name" value="WD_REPEATS_REGION"/>
    <property type="match status" value="3"/>
</dbReference>
<comment type="similarity">
    <text evidence="1">Belongs to the WD repeat MET30/SCONB/SCON-2 family.</text>
</comment>
<evidence type="ECO:0000256" key="5">
    <source>
        <dbReference type="SAM" id="MobiDB-lite"/>
    </source>
</evidence>
<dbReference type="PANTHER" id="PTHR14604">
    <property type="entry name" value="WD40 REPEAT PF20"/>
    <property type="match status" value="1"/>
</dbReference>
<organism evidence="7 8">
    <name type="scientific">Triangularia verruculosa</name>
    <dbReference type="NCBI Taxonomy" id="2587418"/>
    <lineage>
        <taxon>Eukaryota</taxon>
        <taxon>Fungi</taxon>
        <taxon>Dikarya</taxon>
        <taxon>Ascomycota</taxon>
        <taxon>Pezizomycotina</taxon>
        <taxon>Sordariomycetes</taxon>
        <taxon>Sordariomycetidae</taxon>
        <taxon>Sordariales</taxon>
        <taxon>Podosporaceae</taxon>
        <taxon>Triangularia</taxon>
    </lineage>
</organism>
<dbReference type="PROSITE" id="PS50082">
    <property type="entry name" value="WD_REPEATS_2"/>
    <property type="match status" value="4"/>
</dbReference>
<evidence type="ECO:0000313" key="7">
    <source>
        <dbReference type="EMBL" id="KAK4194930.1"/>
    </source>
</evidence>
<evidence type="ECO:0000256" key="3">
    <source>
        <dbReference type="ARBA" id="ARBA00022737"/>
    </source>
</evidence>
<protein>
    <submittedName>
        <fullName evidence="7">WD-40 repeat-containing protein</fullName>
    </submittedName>
</protein>
<dbReference type="SUPFAM" id="SSF50978">
    <property type="entry name" value="WD40 repeat-like"/>
    <property type="match status" value="1"/>
</dbReference>
<dbReference type="InterPro" id="IPR036322">
    <property type="entry name" value="WD40_repeat_dom_sf"/>
</dbReference>
<feature type="region of interest" description="Disordered" evidence="5">
    <location>
        <begin position="855"/>
        <end position="913"/>
    </location>
</feature>
<feature type="compositionally biased region" description="Low complexity" evidence="5">
    <location>
        <begin position="884"/>
        <end position="899"/>
    </location>
</feature>
<dbReference type="PROSITE" id="PS50181">
    <property type="entry name" value="FBOX"/>
    <property type="match status" value="1"/>
</dbReference>
<evidence type="ECO:0000256" key="2">
    <source>
        <dbReference type="ARBA" id="ARBA00022574"/>
    </source>
</evidence>
<dbReference type="SUPFAM" id="SSF81383">
    <property type="entry name" value="F-box domain"/>
    <property type="match status" value="1"/>
</dbReference>
<keyword evidence="2 4" id="KW-0853">WD repeat</keyword>
<dbReference type="Pfam" id="PF12937">
    <property type="entry name" value="F-box-like"/>
    <property type="match status" value="1"/>
</dbReference>
<feature type="compositionally biased region" description="Low complexity" evidence="5">
    <location>
        <begin position="758"/>
        <end position="769"/>
    </location>
</feature>
<sequence length="1041" mass="113605">MAGFASQTDEGYSEDPLTAICASASFSHKSRDDSVSALGSSQQTASDFPAWMIQHISNLSISRKTELAMALLNDLPTTVISQIVEQLNPRLYIDFIRYLPPEVCLKILGYLDPLSLINVARSCRAWYDLALDRKLWEQLYYMEGWKAKPHEIAAWEKSINGTSSRQGVSRRVDSETEGHAHKKRAIAVFPTLDVDMDSVMLDAGAVKQEPAEMDASESSLFGGPRASTDNGSISRKLDELDVHSNSSAGGSGSGYATKSSSIDKGKGRALSSESSSSARSKGNFLDTVLATPLSRLPRSTLWILDPHDRRYKLNWKHLYTMRRRLESNWDLGKYTNFQLPHPNHPEEGHGECIYSLQFNPQYLVSGSRDRTLKVWDMETRRCLRTLAQHRGSVLCLQFDSDPDEDIIVSGSSDSDVIIWRFSTGKVVQTLKYAHRESVLNVKFDKRILVTCSKDKLIKVFNRRPLRSGDLGYRDVSPVPTTINYGYNIPMAPEDLPQTPEWTLIGTLEGHSAAVNAVQIHDREVVSASGDRHIKVWDWPTQTCSRTIVGHTKGIACVQYDGRRIVSGSSDHEVKVFDRSTGLEVASLRSHSALVRTVQAGFGDLPFQEEDDAEAAKKVDEDYFKALEAGLLDESSRPKAGRRQGNAGSRKPEDICAYGAKLPPGGGGGKYGRIVSGSYDTSIIIWRRDKEGIWKDQQHLKQEEAAAVALRDGRTILQGFSNFVDAAAAIPLHPSVRPGVQQQPGSAASTANASHPTQTASAPPSTSNGPTTPPTNRPDPEQVRVLIDEAIQAGAQAFTRAIGAHPVILTQRQYIEGKIDRLQNAVTRSQLRQAFSGAMIRAQFEQTRLRREAQRNAAAMAAAATAAAGPSSSQQNRHNAEPAQATASSSTATATAMATTQPPPRLTPAQQQAAAAYQAHAALASGGHGRVHQVLLPAPSSTPAPAPAPVPVPIPVPTTTARPVPIPVPVPVPVPVQAHHHHHHHHAPIEGHDAANPARVFKLQYDARRIICCSQTSVIVGWDFCNSDKELEQAAQFFGTVE</sequence>
<accession>A0AAN6X8S4</accession>